<dbReference type="OrthoDB" id="688464at2759"/>
<proteinExistence type="predicted"/>
<feature type="compositionally biased region" description="Low complexity" evidence="1">
    <location>
        <begin position="33"/>
        <end position="45"/>
    </location>
</feature>
<evidence type="ECO:0000313" key="2">
    <source>
        <dbReference type="EMBL" id="KAJ1255714.1"/>
    </source>
</evidence>
<dbReference type="PANTHER" id="PTHR33186:SF18">
    <property type="entry name" value="OS10G0136150 PROTEIN"/>
    <property type="match status" value="1"/>
</dbReference>
<dbReference type="Proteomes" id="UP001164776">
    <property type="component" value="Unassembled WGS sequence"/>
</dbReference>
<dbReference type="PANTHER" id="PTHR33186">
    <property type="entry name" value="OS10G0136150 PROTEIN-RELATED"/>
    <property type="match status" value="1"/>
</dbReference>
<feature type="region of interest" description="Disordered" evidence="1">
    <location>
        <begin position="1"/>
        <end position="50"/>
    </location>
</feature>
<keyword evidence="3" id="KW-1185">Reference proteome</keyword>
<comment type="caution">
    <text evidence="2">The sequence shown here is derived from an EMBL/GenBank/DDBJ whole genome shotgun (WGS) entry which is preliminary data.</text>
</comment>
<organism evidence="2 3">
    <name type="scientific">Paspalum vaginatum</name>
    <name type="common">seashore paspalum</name>
    <dbReference type="NCBI Taxonomy" id="158149"/>
    <lineage>
        <taxon>Eukaryota</taxon>
        <taxon>Viridiplantae</taxon>
        <taxon>Streptophyta</taxon>
        <taxon>Embryophyta</taxon>
        <taxon>Tracheophyta</taxon>
        <taxon>Spermatophyta</taxon>
        <taxon>Magnoliopsida</taxon>
        <taxon>Liliopsida</taxon>
        <taxon>Poales</taxon>
        <taxon>Poaceae</taxon>
        <taxon>PACMAD clade</taxon>
        <taxon>Panicoideae</taxon>
        <taxon>Andropogonodae</taxon>
        <taxon>Paspaleae</taxon>
        <taxon>Paspalinae</taxon>
        <taxon>Paspalum</taxon>
    </lineage>
</organism>
<dbReference type="AlphaFoldDB" id="A0A9W8CDV8"/>
<name>A0A9W8CDV8_9POAL</name>
<sequence>MAGRRRPPRWTSMTCSGRSSSAFPRSPPRSRARPSCASAGGASSPTRSSFRRFGAHHRTAPLVGYFEQRFGEKDIVFTPILEPPDRIPPRHFLSLGRAVAGAGRDIGIVELLDCRHGRVAFIDMSHWKFTLFVCDTITGRHARLAVPPEFRSLSVNGAELCAASEQGHVFGACHSCPFKVVLVSMFLTDLRPIACVYSSETGRWGNVIQHGPCGIVELPGFSTLLIGHALYCLFCFENVDEKDDDGSVTERDGILEFDLDTLSLTVMEGLPENNGIHRQIIKTGDGSVGLVTLCYPTLQMWHRKVSSHHVATWEPFKTVDLCDILGLQGHERRVRRENIMGYDEDDNEIFICLDSSLFIVQLESMQFKRHSYQMSEREGISFCHPFRSFYVAGTAIAGGCNGYEMIQDS</sequence>
<gene>
    <name evidence="2" type="ORF">BS78_K169300</name>
</gene>
<evidence type="ECO:0000256" key="1">
    <source>
        <dbReference type="SAM" id="MobiDB-lite"/>
    </source>
</evidence>
<protein>
    <submittedName>
        <fullName evidence="2">Uncharacterized protein</fullName>
    </submittedName>
</protein>
<accession>A0A9W8CDV8</accession>
<dbReference type="EMBL" id="MU629650">
    <property type="protein sequence ID" value="KAJ1255715.1"/>
    <property type="molecule type" value="Genomic_DNA"/>
</dbReference>
<reference evidence="2 3" key="1">
    <citation type="submission" date="2022-10" db="EMBL/GenBank/DDBJ databases">
        <title>WGS assembly of Paspalum vaginatum 540-79.</title>
        <authorList>
            <person name="Sun G."/>
            <person name="Wase N."/>
            <person name="Shu S."/>
            <person name="Jenkins J."/>
            <person name="Zhou B."/>
            <person name="Torres-Rodriguez J."/>
            <person name="Chen C."/>
            <person name="Sandor L."/>
            <person name="Plott C."/>
            <person name="Yoshinga Y."/>
            <person name="Daum C."/>
            <person name="Qi P."/>
            <person name="Barry K."/>
            <person name="Lipzen A."/>
            <person name="Berry L."/>
            <person name="Pedersen C."/>
            <person name="Gottilla T."/>
            <person name="Foltz A."/>
            <person name="Yu H."/>
            <person name="O'Malley R."/>
            <person name="Zhang C."/>
            <person name="Devos K."/>
            <person name="Sigmon B."/>
            <person name="Yu B."/>
            <person name="Obata T."/>
            <person name="Schmutz J."/>
            <person name="Schnable J."/>
        </authorList>
    </citation>
    <scope>NUCLEOTIDE SEQUENCE [LARGE SCALE GENOMIC DNA]</scope>
    <source>
        <strain evidence="3">cv. 540-79</strain>
    </source>
</reference>
<dbReference type="EMBL" id="MU629650">
    <property type="protein sequence ID" value="KAJ1255714.1"/>
    <property type="molecule type" value="Genomic_DNA"/>
</dbReference>
<dbReference type="EMBL" id="MU629650">
    <property type="protein sequence ID" value="KAJ1255713.1"/>
    <property type="molecule type" value="Genomic_DNA"/>
</dbReference>
<evidence type="ECO:0000313" key="3">
    <source>
        <dbReference type="Proteomes" id="UP001164776"/>
    </source>
</evidence>